<dbReference type="InterPro" id="IPR051806">
    <property type="entry name" value="HAD-like_SPP"/>
</dbReference>
<dbReference type="Pfam" id="PF13419">
    <property type="entry name" value="HAD_2"/>
    <property type="match status" value="1"/>
</dbReference>
<dbReference type="EMBL" id="CP010904">
    <property type="protein sequence ID" value="AKJ63357.1"/>
    <property type="molecule type" value="Genomic_DNA"/>
</dbReference>
<proteinExistence type="predicted"/>
<dbReference type="InterPro" id="IPR023214">
    <property type="entry name" value="HAD_sf"/>
</dbReference>
<dbReference type="RefSeq" id="WP_052880798.1">
    <property type="nucleotide sequence ID" value="NZ_CP010904.1"/>
</dbReference>
<evidence type="ECO:0000313" key="2">
    <source>
        <dbReference type="Proteomes" id="UP000035268"/>
    </source>
</evidence>
<accession>A0A0G3EDB6</accession>
<dbReference type="SFLD" id="SFLDG01129">
    <property type="entry name" value="C1.5:_HAD__Beta-PGM__Phosphata"/>
    <property type="match status" value="1"/>
</dbReference>
<dbReference type="SFLD" id="SFLDS00003">
    <property type="entry name" value="Haloacid_Dehalogenase"/>
    <property type="match status" value="1"/>
</dbReference>
<dbReference type="InterPro" id="IPR041492">
    <property type="entry name" value="HAD_2"/>
</dbReference>
<evidence type="ECO:0000313" key="1">
    <source>
        <dbReference type="EMBL" id="AKJ63357.1"/>
    </source>
</evidence>
<dbReference type="InterPro" id="IPR023198">
    <property type="entry name" value="PGP-like_dom2"/>
</dbReference>
<dbReference type="Gene3D" id="3.40.50.1000">
    <property type="entry name" value="HAD superfamily/HAD-like"/>
    <property type="match status" value="1"/>
</dbReference>
<dbReference type="EC" id="3.1.3.-" evidence="1"/>
<protein>
    <submittedName>
        <fullName evidence="1">Phosphorylated carbohydrates phosphatase</fullName>
        <ecNumber evidence="1">3.1.3.-</ecNumber>
    </submittedName>
</protein>
<dbReference type="SUPFAM" id="SSF56784">
    <property type="entry name" value="HAD-like"/>
    <property type="match status" value="1"/>
</dbReference>
<organism evidence="1 2">
    <name type="scientific">Kiritimatiella glycovorans</name>
    <dbReference type="NCBI Taxonomy" id="1307763"/>
    <lineage>
        <taxon>Bacteria</taxon>
        <taxon>Pseudomonadati</taxon>
        <taxon>Kiritimatiellota</taxon>
        <taxon>Kiritimatiellia</taxon>
        <taxon>Kiritimatiellales</taxon>
        <taxon>Kiritimatiellaceae</taxon>
        <taxon>Kiritimatiella</taxon>
    </lineage>
</organism>
<dbReference type="PANTHER" id="PTHR43481">
    <property type="entry name" value="FRUCTOSE-1-PHOSPHATE PHOSPHATASE"/>
    <property type="match status" value="1"/>
</dbReference>
<name>A0A0G3EDB6_9BACT</name>
<dbReference type="InterPro" id="IPR036412">
    <property type="entry name" value="HAD-like_sf"/>
</dbReference>
<reference evidence="2" key="1">
    <citation type="submission" date="2015-02" db="EMBL/GenBank/DDBJ databases">
        <title>Description and complete genome sequence of the first cultured representative of the subdivision 5 of the Verrucomicrobia phylum.</title>
        <authorList>
            <person name="Spring S."/>
            <person name="Bunk B."/>
            <person name="Sproer C."/>
            <person name="Klenk H.-P."/>
        </authorList>
    </citation>
    <scope>NUCLEOTIDE SEQUENCE [LARGE SCALE GENOMIC DNA]</scope>
    <source>
        <strain evidence="2">L21-Fru-AB</strain>
    </source>
</reference>
<dbReference type="PANTHER" id="PTHR43481:SF4">
    <property type="entry name" value="GLYCEROL-1-PHOSPHATE PHOSPHOHYDROLASE 1-RELATED"/>
    <property type="match status" value="1"/>
</dbReference>
<dbReference type="NCBIfam" id="TIGR01509">
    <property type="entry name" value="HAD-SF-IA-v3"/>
    <property type="match status" value="1"/>
</dbReference>
<dbReference type="KEGG" id="vbl:L21SP4_00069"/>
<dbReference type="OrthoDB" id="9797743at2"/>
<dbReference type="STRING" id="1307763.L21SP4_00069"/>
<dbReference type="Gene3D" id="1.10.150.240">
    <property type="entry name" value="Putative phosphatase, domain 2"/>
    <property type="match status" value="1"/>
</dbReference>
<dbReference type="GO" id="GO:0050308">
    <property type="term" value="F:sugar-phosphatase activity"/>
    <property type="evidence" value="ECO:0007669"/>
    <property type="project" value="TreeGrafter"/>
</dbReference>
<keyword evidence="2" id="KW-1185">Reference proteome</keyword>
<reference evidence="1 2" key="2">
    <citation type="journal article" date="2016" name="ISME J.">
        <title>Characterization of the first cultured representative of Verrucomicrobia subdivision 5 indicates the proposal of a novel phylum.</title>
        <authorList>
            <person name="Spring S."/>
            <person name="Bunk B."/>
            <person name="Sproer C."/>
            <person name="Schumann P."/>
            <person name="Rohde M."/>
            <person name="Tindall B.J."/>
            <person name="Klenk H.P."/>
        </authorList>
    </citation>
    <scope>NUCLEOTIDE SEQUENCE [LARGE SCALE GENOMIC DNA]</scope>
    <source>
        <strain evidence="1 2">L21-Fru-AB</strain>
    </source>
</reference>
<dbReference type="InterPro" id="IPR006439">
    <property type="entry name" value="HAD-SF_hydro_IA"/>
</dbReference>
<gene>
    <name evidence="1" type="ORF">L21SP4_00069</name>
</gene>
<sequence length="227" mass="25034">MPTGIVMDFDGVIVDSEPLHHAAFCEVLAPEGIPVSWEEYAADYIGFDDRDALRTFFRRAGRDLDESRMRELIRLKAEAFERKVHEGDVHPCPGAVELIRAVHEHAMPLALCSGALRRDIDPILARLELTGAFEVMVTADDVEVSKPDPESYRRAWDGLRARHPHACGEPETGVAIEDTPTGIRSAKGSGLRVLAVRTPYVNPADLSADWTVDTLEGLTPADLERLA</sequence>
<dbReference type="AlphaFoldDB" id="A0A0G3EDB6"/>
<keyword evidence="1" id="KW-0378">Hydrolase</keyword>
<dbReference type="Proteomes" id="UP000035268">
    <property type="component" value="Chromosome"/>
</dbReference>